<organism evidence="3 4">
    <name type="scientific">Brevibacterium salitolerans</name>
    <dbReference type="NCBI Taxonomy" id="1403566"/>
    <lineage>
        <taxon>Bacteria</taxon>
        <taxon>Bacillati</taxon>
        <taxon>Actinomycetota</taxon>
        <taxon>Actinomycetes</taxon>
        <taxon>Micrococcales</taxon>
        <taxon>Brevibacteriaceae</taxon>
        <taxon>Brevibacterium</taxon>
    </lineage>
</organism>
<dbReference type="Gene3D" id="3.30.300.30">
    <property type="match status" value="1"/>
</dbReference>
<dbReference type="Proteomes" id="UP001500984">
    <property type="component" value="Unassembled WGS sequence"/>
</dbReference>
<proteinExistence type="predicted"/>
<reference evidence="4" key="1">
    <citation type="journal article" date="2019" name="Int. J. Syst. Evol. Microbiol.">
        <title>The Global Catalogue of Microorganisms (GCM) 10K type strain sequencing project: providing services to taxonomists for standard genome sequencing and annotation.</title>
        <authorList>
            <consortium name="The Broad Institute Genomics Platform"/>
            <consortium name="The Broad Institute Genome Sequencing Center for Infectious Disease"/>
            <person name="Wu L."/>
            <person name="Ma J."/>
        </authorList>
    </citation>
    <scope>NUCLEOTIDE SEQUENCE [LARGE SCALE GENOMIC DNA]</scope>
    <source>
        <strain evidence="4">JCM 15900</strain>
    </source>
</reference>
<dbReference type="Pfam" id="PF00501">
    <property type="entry name" value="AMP-binding"/>
    <property type="match status" value="1"/>
</dbReference>
<dbReference type="InterPro" id="IPR020845">
    <property type="entry name" value="AMP-binding_CS"/>
</dbReference>
<dbReference type="InterPro" id="IPR042099">
    <property type="entry name" value="ANL_N_sf"/>
</dbReference>
<feature type="domain" description="AMP-dependent synthetase/ligase" evidence="1">
    <location>
        <begin position="9"/>
        <end position="374"/>
    </location>
</feature>
<dbReference type="InterPro" id="IPR045851">
    <property type="entry name" value="AMP-bd_C_sf"/>
</dbReference>
<dbReference type="EMBL" id="BAAAPZ010000017">
    <property type="protein sequence ID" value="GAA2104133.1"/>
    <property type="molecule type" value="Genomic_DNA"/>
</dbReference>
<evidence type="ECO:0000313" key="3">
    <source>
        <dbReference type="EMBL" id="GAA2104133.1"/>
    </source>
</evidence>
<dbReference type="InterPro" id="IPR000873">
    <property type="entry name" value="AMP-dep_synth/lig_dom"/>
</dbReference>
<keyword evidence="3" id="KW-0436">Ligase</keyword>
<dbReference type="Gene3D" id="3.40.50.12780">
    <property type="entry name" value="N-terminal domain of ligase-like"/>
    <property type="match status" value="1"/>
</dbReference>
<dbReference type="PANTHER" id="PTHR43767:SF7">
    <property type="entry name" value="MEDIUM_LONG-CHAIN-FATTY-ACID--COA LIGASE FADD8"/>
    <property type="match status" value="1"/>
</dbReference>
<evidence type="ECO:0000313" key="4">
    <source>
        <dbReference type="Proteomes" id="UP001500984"/>
    </source>
</evidence>
<dbReference type="InterPro" id="IPR050237">
    <property type="entry name" value="ATP-dep_AMP-bd_enzyme"/>
</dbReference>
<comment type="caution">
    <text evidence="3">The sequence shown here is derived from an EMBL/GenBank/DDBJ whole genome shotgun (WGS) entry which is preliminary data.</text>
</comment>
<protein>
    <submittedName>
        <fullName evidence="3">Long-chain fatty acid--CoA ligase</fullName>
    </submittedName>
</protein>
<feature type="domain" description="AMP-binding enzyme C-terminal" evidence="2">
    <location>
        <begin position="424"/>
        <end position="499"/>
    </location>
</feature>
<accession>A0ABP5IS36</accession>
<keyword evidence="4" id="KW-1185">Reference proteome</keyword>
<name>A0ABP5IS36_9MICO</name>
<sequence length="517" mass="55290">MLNLGYYIARAAQHWPDREALVAGDLRLTFAQLDARSTALAGALAGLGAGRGTPVATYAGNTGELVEIEAALYRLSALRVPINARLGIEETAHILGDAGVRVLFTDEEHREAAAEAITRSGAHTRLVVLGEDGPEGYRSFLASGEGTPAEAVMIDAEESDPCVLNFTSGSTGKLKAAIQTVGNRLANMRKRLMSPGDAAAEPRYLVAGPITHASGMGILAALSRGTTIVVLPRWDPAGFFRLVREERVTSTFVVPTMLHSLLDHGVDRGDVATLESLTVGGAPVSPQRLREAVAAFGPIIAQGYGQAETTSGVTTLSREDIVRGIEEDPEILLSCGRAVFDSEVAVLDDAGRRVPAGELGELAVRGPDCVHEYWGAPELTAETFVNGWVRTGDIAYIRHDGYVFIVDRKKDMIISGGFNIYSTEVEAALYEHPDVHEVCVVGSPDAQWGEAVTAVVVPKAGAAPTPESLIEFCGTRLDRFKKPRRVDFVSTLPVNRNGKIDRRQVRAGYWAGAERAV</sequence>
<dbReference type="PROSITE" id="PS00455">
    <property type="entry name" value="AMP_BINDING"/>
    <property type="match status" value="1"/>
</dbReference>
<evidence type="ECO:0000259" key="1">
    <source>
        <dbReference type="Pfam" id="PF00501"/>
    </source>
</evidence>
<dbReference type="SUPFAM" id="SSF56801">
    <property type="entry name" value="Acetyl-CoA synthetase-like"/>
    <property type="match status" value="1"/>
</dbReference>
<dbReference type="GO" id="GO:0016874">
    <property type="term" value="F:ligase activity"/>
    <property type="evidence" value="ECO:0007669"/>
    <property type="project" value="UniProtKB-KW"/>
</dbReference>
<dbReference type="RefSeq" id="WP_291799496.1">
    <property type="nucleotide sequence ID" value="NZ_BAAAPZ010000017.1"/>
</dbReference>
<gene>
    <name evidence="3" type="ORF">GCM10009823_28640</name>
</gene>
<evidence type="ECO:0000259" key="2">
    <source>
        <dbReference type="Pfam" id="PF13193"/>
    </source>
</evidence>
<dbReference type="InterPro" id="IPR025110">
    <property type="entry name" value="AMP-bd_C"/>
</dbReference>
<dbReference type="PANTHER" id="PTHR43767">
    <property type="entry name" value="LONG-CHAIN-FATTY-ACID--COA LIGASE"/>
    <property type="match status" value="1"/>
</dbReference>
<dbReference type="Pfam" id="PF13193">
    <property type="entry name" value="AMP-binding_C"/>
    <property type="match status" value="1"/>
</dbReference>